<keyword evidence="4 14" id="KW-1003">Cell membrane</keyword>
<keyword evidence="10 14" id="KW-0472">Membrane</keyword>
<dbReference type="InterPro" id="IPR038377">
    <property type="entry name" value="Na/Glc_symporter_sf"/>
</dbReference>
<comment type="subcellular location">
    <subcellularLocation>
        <location evidence="1 14">Cell membrane</location>
        <topology evidence="1 14">Multi-pass membrane protein</topology>
    </subcellularLocation>
</comment>
<evidence type="ECO:0000256" key="8">
    <source>
        <dbReference type="ARBA" id="ARBA00023053"/>
    </source>
</evidence>
<dbReference type="GO" id="GO:0005886">
    <property type="term" value="C:plasma membrane"/>
    <property type="evidence" value="ECO:0007669"/>
    <property type="project" value="UniProtKB-SubCell"/>
</dbReference>
<feature type="transmembrane region" description="Helical" evidence="14">
    <location>
        <begin position="73"/>
        <end position="91"/>
    </location>
</feature>
<comment type="catalytic activity">
    <reaction evidence="12">
        <text>L-proline(in) + Na(+)(in) = L-proline(out) + Na(+)(out)</text>
        <dbReference type="Rhea" id="RHEA:28967"/>
        <dbReference type="ChEBI" id="CHEBI:29101"/>
        <dbReference type="ChEBI" id="CHEBI:60039"/>
    </reaction>
</comment>
<evidence type="ECO:0000256" key="13">
    <source>
        <dbReference type="RuleBase" id="RU362091"/>
    </source>
</evidence>
<sequence length="487" mass="52568">MSWIIVAEIVLYCICMIGIGVYFSRKKLSQEEFMLGGNKLPGWALAFSERAACESVYLLMGLTGFVYANGVSGAWVLIGSAMGTMGFWLFFGKRIRQDNEKYGALTLTEYIAMKFGAKANLIRWFISINVGIFFMFYLGAQFSGAGKTLLTVTGLKPAYGMLITVIVVVLYTTMGGFMSIVWADVVQSILMVGTLVVVPITAFFVIQAQGIDISAALLEAGPNISSWTGGMNGMAAFLLIFANLNWCFTFYGGQPQLTSRVMAMRSVKEYNTSRNVAVGWIAAGYTGVFFIGILGVALYGYDALADPETLLPYMIQDLFPAPLAGILIAGIFAAMMSTCASVIMVVSGTLSEDIIHKALGKNLTSDQLVRLSRIVILCAGALGLFVAMTSGKLIYYITSWMNAGVGSVLSAIVLLGLFYKKSSARGIAWSILIGTIFTIGWMITPLENIVSARFMSFAVTILSGILLSHLCPDSKYETEMSESQAAG</sequence>
<accession>A0A9D1R920</accession>
<feature type="transmembrane region" description="Helical" evidence="14">
    <location>
        <begin position="368"/>
        <end position="387"/>
    </location>
</feature>
<comment type="similarity">
    <text evidence="2 13">Belongs to the sodium:solute symporter (SSF) (TC 2.A.21) family.</text>
</comment>
<dbReference type="PROSITE" id="PS50283">
    <property type="entry name" value="NA_SOLUT_SYMP_3"/>
    <property type="match status" value="1"/>
</dbReference>
<keyword evidence="5 14" id="KW-0812">Transmembrane</keyword>
<reference evidence="15" key="2">
    <citation type="submission" date="2021-04" db="EMBL/GenBank/DDBJ databases">
        <authorList>
            <person name="Gilroy R."/>
        </authorList>
    </citation>
    <scope>NUCLEOTIDE SEQUENCE</scope>
    <source>
        <strain evidence="15">ChiSxjej1B13-11762</strain>
    </source>
</reference>
<dbReference type="GO" id="GO:0005298">
    <property type="term" value="F:proline:sodium symporter activity"/>
    <property type="evidence" value="ECO:0007669"/>
    <property type="project" value="UniProtKB-UniRule"/>
</dbReference>
<dbReference type="GO" id="GO:0015824">
    <property type="term" value="P:proline transport"/>
    <property type="evidence" value="ECO:0007669"/>
    <property type="project" value="UniProtKB-UniRule"/>
</dbReference>
<keyword evidence="9 14" id="KW-0406">Ion transport</keyword>
<feature type="transmembrane region" description="Helical" evidence="14">
    <location>
        <begin position="426"/>
        <end position="444"/>
    </location>
</feature>
<comment type="function">
    <text evidence="14">Catalyzes the sodium-dependent uptake of extracellular L-proline.</text>
</comment>
<evidence type="ECO:0000256" key="10">
    <source>
        <dbReference type="ARBA" id="ARBA00023136"/>
    </source>
</evidence>
<evidence type="ECO:0000256" key="1">
    <source>
        <dbReference type="ARBA" id="ARBA00004651"/>
    </source>
</evidence>
<evidence type="ECO:0000256" key="5">
    <source>
        <dbReference type="ARBA" id="ARBA00022692"/>
    </source>
</evidence>
<dbReference type="Gene3D" id="1.20.1730.10">
    <property type="entry name" value="Sodium/glucose cotransporter"/>
    <property type="match status" value="1"/>
</dbReference>
<keyword evidence="6 14" id="KW-0769">Symport</keyword>
<feature type="transmembrane region" description="Helical" evidence="14">
    <location>
        <begin position="121"/>
        <end position="138"/>
    </location>
</feature>
<feature type="transmembrane region" description="Helical" evidence="14">
    <location>
        <begin position="393"/>
        <end position="419"/>
    </location>
</feature>
<keyword evidence="11 14" id="KW-0739">Sodium transport</keyword>
<keyword evidence="8 14" id="KW-0915">Sodium</keyword>
<dbReference type="InterPro" id="IPR050277">
    <property type="entry name" value="Sodium:Solute_Symporter"/>
</dbReference>
<keyword evidence="7 14" id="KW-1133">Transmembrane helix</keyword>
<evidence type="ECO:0000256" key="3">
    <source>
        <dbReference type="ARBA" id="ARBA00022448"/>
    </source>
</evidence>
<comment type="caution">
    <text evidence="15">The sequence shown here is derived from an EMBL/GenBank/DDBJ whole genome shotgun (WGS) entry which is preliminary data.</text>
</comment>
<dbReference type="CDD" id="cd11475">
    <property type="entry name" value="SLC5sbd_PutP"/>
    <property type="match status" value="1"/>
</dbReference>
<dbReference type="AlphaFoldDB" id="A0A9D1R920"/>
<dbReference type="InterPro" id="IPR001734">
    <property type="entry name" value="Na/solute_symporter"/>
</dbReference>
<reference evidence="15" key="1">
    <citation type="journal article" date="2021" name="PeerJ">
        <title>Extensive microbial diversity within the chicken gut microbiome revealed by metagenomics and culture.</title>
        <authorList>
            <person name="Gilroy R."/>
            <person name="Ravi A."/>
            <person name="Getino M."/>
            <person name="Pursley I."/>
            <person name="Horton D.L."/>
            <person name="Alikhan N.F."/>
            <person name="Baker D."/>
            <person name="Gharbi K."/>
            <person name="Hall N."/>
            <person name="Watson M."/>
            <person name="Adriaenssens E.M."/>
            <person name="Foster-Nyarko E."/>
            <person name="Jarju S."/>
            <person name="Secka A."/>
            <person name="Antonio M."/>
            <person name="Oren A."/>
            <person name="Chaudhuri R.R."/>
            <person name="La Ragione R."/>
            <person name="Hildebrand F."/>
            <person name="Pallen M.J."/>
        </authorList>
    </citation>
    <scope>NUCLEOTIDE SEQUENCE</scope>
    <source>
        <strain evidence="15">ChiSxjej1B13-11762</strain>
    </source>
</reference>
<gene>
    <name evidence="15" type="ORF">H9873_02695</name>
</gene>
<evidence type="ECO:0000256" key="9">
    <source>
        <dbReference type="ARBA" id="ARBA00023065"/>
    </source>
</evidence>
<evidence type="ECO:0000313" key="15">
    <source>
        <dbReference type="EMBL" id="HIW83215.1"/>
    </source>
</evidence>
<feature type="transmembrane region" description="Helical" evidence="14">
    <location>
        <begin position="321"/>
        <end position="347"/>
    </location>
</feature>
<evidence type="ECO:0000256" key="11">
    <source>
        <dbReference type="ARBA" id="ARBA00023201"/>
    </source>
</evidence>
<dbReference type="PANTHER" id="PTHR48086">
    <property type="entry name" value="SODIUM/PROLINE SYMPORTER-RELATED"/>
    <property type="match status" value="1"/>
</dbReference>
<feature type="transmembrane region" description="Helical" evidence="14">
    <location>
        <begin position="450"/>
        <end position="471"/>
    </location>
</feature>
<evidence type="ECO:0000256" key="2">
    <source>
        <dbReference type="ARBA" id="ARBA00006434"/>
    </source>
</evidence>
<evidence type="ECO:0000256" key="7">
    <source>
        <dbReference type="ARBA" id="ARBA00022989"/>
    </source>
</evidence>
<feature type="transmembrane region" description="Helical" evidence="14">
    <location>
        <begin position="6"/>
        <end position="23"/>
    </location>
</feature>
<protein>
    <recommendedName>
        <fullName evidence="14">Sodium/proline symporter</fullName>
    </recommendedName>
    <alternativeName>
        <fullName evidence="14">Proline permease</fullName>
    </alternativeName>
</protein>
<evidence type="ECO:0000256" key="4">
    <source>
        <dbReference type="ARBA" id="ARBA00022475"/>
    </source>
</evidence>
<feature type="transmembrane region" description="Helical" evidence="14">
    <location>
        <begin position="274"/>
        <end position="301"/>
    </location>
</feature>
<dbReference type="Proteomes" id="UP000824263">
    <property type="component" value="Unassembled WGS sequence"/>
</dbReference>
<dbReference type="InterPro" id="IPR011851">
    <property type="entry name" value="Na/Pro_symporter"/>
</dbReference>
<evidence type="ECO:0000256" key="14">
    <source>
        <dbReference type="RuleBase" id="RU366012"/>
    </source>
</evidence>
<dbReference type="Pfam" id="PF00474">
    <property type="entry name" value="SSF"/>
    <property type="match status" value="1"/>
</dbReference>
<keyword evidence="3 14" id="KW-0813">Transport</keyword>
<proteinExistence type="inferred from homology"/>
<evidence type="ECO:0000256" key="12">
    <source>
        <dbReference type="ARBA" id="ARBA00033708"/>
    </source>
</evidence>
<dbReference type="EMBL" id="DXGF01000049">
    <property type="protein sequence ID" value="HIW83215.1"/>
    <property type="molecule type" value="Genomic_DNA"/>
</dbReference>
<feature type="transmembrane region" description="Helical" evidence="14">
    <location>
        <begin position="189"/>
        <end position="211"/>
    </location>
</feature>
<keyword evidence="14" id="KW-0029">Amino-acid transport</keyword>
<organism evidence="15 16">
    <name type="scientific">Candidatus Dorea gallistercoris</name>
    <dbReference type="NCBI Taxonomy" id="2838542"/>
    <lineage>
        <taxon>Bacteria</taxon>
        <taxon>Bacillati</taxon>
        <taxon>Bacillota</taxon>
        <taxon>Clostridia</taxon>
        <taxon>Lachnospirales</taxon>
        <taxon>Lachnospiraceae</taxon>
        <taxon>Dorea</taxon>
    </lineage>
</organism>
<feature type="transmembrane region" description="Helical" evidence="14">
    <location>
        <begin position="231"/>
        <end position="253"/>
    </location>
</feature>
<dbReference type="GO" id="GO:0031402">
    <property type="term" value="F:sodium ion binding"/>
    <property type="evidence" value="ECO:0007669"/>
    <property type="project" value="UniProtKB-UniRule"/>
</dbReference>
<feature type="transmembrane region" description="Helical" evidence="14">
    <location>
        <begin position="158"/>
        <end position="182"/>
    </location>
</feature>
<evidence type="ECO:0000313" key="16">
    <source>
        <dbReference type="Proteomes" id="UP000824263"/>
    </source>
</evidence>
<name>A0A9D1R920_9FIRM</name>
<evidence type="ECO:0000256" key="6">
    <source>
        <dbReference type="ARBA" id="ARBA00022847"/>
    </source>
</evidence>
<dbReference type="PANTHER" id="PTHR48086:SF3">
    <property type="entry name" value="SODIUM_PROLINE SYMPORTER"/>
    <property type="match status" value="1"/>
</dbReference>